<evidence type="ECO:0000313" key="10">
    <source>
        <dbReference type="Proteomes" id="UP000434044"/>
    </source>
</evidence>
<evidence type="ECO:0000256" key="1">
    <source>
        <dbReference type="ARBA" id="ARBA00000966"/>
    </source>
</evidence>
<evidence type="ECO:0000256" key="6">
    <source>
        <dbReference type="ARBA" id="ARBA00023295"/>
    </source>
</evidence>
<comment type="similarity">
    <text evidence="2">Belongs to the glycosyl hydrolase 8 (cellulase D) family.</text>
</comment>
<reference evidence="9 10" key="1">
    <citation type="submission" date="2019-11" db="EMBL/GenBank/DDBJ databases">
        <title>Whole-genome sequence of the anaerobic purple sulfur bacterium Allochromatium palmeri DSM 15591.</title>
        <authorList>
            <person name="Kyndt J.A."/>
            <person name="Meyer T.E."/>
        </authorList>
    </citation>
    <scope>NUCLEOTIDE SEQUENCE [LARGE SCALE GENOMIC DNA]</scope>
    <source>
        <strain evidence="9 10">DSM 15591</strain>
    </source>
</reference>
<sequence>MKTTNRLLTALIILVCMATTAMAAPGCLWQSRADDNWRLFKERFIEPDGRVIDTGNGGITHSEGQGFGLRLAVYHDDRETFERLWRWTRHHLYVRGDWLAAWRWRPGAEPPIEDRNNATDGDLFIAWSLSLAAERWNEPSYRESAQAIATEIRSQLLRESSLGPLLLPGAVGFERDDGLILNPSYWVFPALQELARLEPDQPVWSRLIESGRNLLDQARFGRWGLPPDWIALKDDTLTFPQDFAPRFGYDAIRVPLYLVWGGLDDNERLAPFIQYWRHFGYTSKQPDWVDLTNNAPSPHAAPQGIRSLMALTEFVGSDDAAHVLRLPDLQGEHDYYGAVLALLLEVALDTWCRTSES</sequence>
<keyword evidence="10" id="KW-1185">Reference proteome</keyword>
<evidence type="ECO:0000256" key="3">
    <source>
        <dbReference type="ARBA" id="ARBA00012601"/>
    </source>
</evidence>
<keyword evidence="7" id="KW-0624">Polysaccharide degradation</keyword>
<keyword evidence="7" id="KW-0119">Carbohydrate metabolism</keyword>
<dbReference type="Pfam" id="PF01270">
    <property type="entry name" value="Glyco_hydro_8"/>
    <property type="match status" value="1"/>
</dbReference>
<feature type="chain" id="PRO_5026993469" description="cellulase" evidence="8">
    <location>
        <begin position="24"/>
        <end position="357"/>
    </location>
</feature>
<keyword evidence="5" id="KW-0136">Cellulose degradation</keyword>
<dbReference type="EMBL" id="WNKT01000005">
    <property type="protein sequence ID" value="MTW20282.1"/>
    <property type="molecule type" value="Genomic_DNA"/>
</dbReference>
<evidence type="ECO:0000256" key="4">
    <source>
        <dbReference type="ARBA" id="ARBA00022801"/>
    </source>
</evidence>
<dbReference type="OrthoDB" id="9766708at2"/>
<dbReference type="GO" id="GO:0030245">
    <property type="term" value="P:cellulose catabolic process"/>
    <property type="evidence" value="ECO:0007669"/>
    <property type="project" value="UniProtKB-KW"/>
</dbReference>
<organism evidence="9 10">
    <name type="scientific">Allochromatium palmeri</name>
    <dbReference type="NCBI Taxonomy" id="231048"/>
    <lineage>
        <taxon>Bacteria</taxon>
        <taxon>Pseudomonadati</taxon>
        <taxon>Pseudomonadota</taxon>
        <taxon>Gammaproteobacteria</taxon>
        <taxon>Chromatiales</taxon>
        <taxon>Chromatiaceae</taxon>
        <taxon>Allochromatium</taxon>
    </lineage>
</organism>
<dbReference type="InterPro" id="IPR008928">
    <property type="entry name" value="6-hairpin_glycosidase_sf"/>
</dbReference>
<keyword evidence="8" id="KW-0732">Signal</keyword>
<evidence type="ECO:0000256" key="5">
    <source>
        <dbReference type="ARBA" id="ARBA00023001"/>
    </source>
</evidence>
<dbReference type="InterPro" id="IPR012341">
    <property type="entry name" value="6hp_glycosidase-like_sf"/>
</dbReference>
<gene>
    <name evidence="9" type="ORF">GJ668_04125</name>
</gene>
<dbReference type="Gene3D" id="1.50.10.10">
    <property type="match status" value="1"/>
</dbReference>
<name>A0A6N8E7M9_9GAMM</name>
<keyword evidence="4" id="KW-0378">Hydrolase</keyword>
<dbReference type="Proteomes" id="UP000434044">
    <property type="component" value="Unassembled WGS sequence"/>
</dbReference>
<dbReference type="PRINTS" id="PR00735">
    <property type="entry name" value="GLHYDRLASE8"/>
</dbReference>
<dbReference type="GO" id="GO:0008810">
    <property type="term" value="F:cellulase activity"/>
    <property type="evidence" value="ECO:0007669"/>
    <property type="project" value="UniProtKB-EC"/>
</dbReference>
<proteinExistence type="inferred from homology"/>
<comment type="catalytic activity">
    <reaction evidence="1">
        <text>Endohydrolysis of (1-&gt;4)-beta-D-glucosidic linkages in cellulose, lichenin and cereal beta-D-glucans.</text>
        <dbReference type="EC" id="3.2.1.4"/>
    </reaction>
</comment>
<dbReference type="InterPro" id="IPR002037">
    <property type="entry name" value="Glyco_hydro_8"/>
</dbReference>
<dbReference type="AlphaFoldDB" id="A0A6N8E7M9"/>
<dbReference type="RefSeq" id="WP_155448849.1">
    <property type="nucleotide sequence ID" value="NZ_WNKT01000005.1"/>
</dbReference>
<accession>A0A6N8E7M9</accession>
<evidence type="ECO:0000256" key="8">
    <source>
        <dbReference type="SAM" id="SignalP"/>
    </source>
</evidence>
<evidence type="ECO:0000313" key="9">
    <source>
        <dbReference type="EMBL" id="MTW20282.1"/>
    </source>
</evidence>
<evidence type="ECO:0000256" key="7">
    <source>
        <dbReference type="ARBA" id="ARBA00023326"/>
    </source>
</evidence>
<feature type="signal peptide" evidence="8">
    <location>
        <begin position="1"/>
        <end position="23"/>
    </location>
</feature>
<comment type="caution">
    <text evidence="9">The sequence shown here is derived from an EMBL/GenBank/DDBJ whole genome shotgun (WGS) entry which is preliminary data.</text>
</comment>
<keyword evidence="6" id="KW-0326">Glycosidase</keyword>
<protein>
    <recommendedName>
        <fullName evidence="3">cellulase</fullName>
        <ecNumber evidence="3">3.2.1.4</ecNumber>
    </recommendedName>
</protein>
<dbReference type="EC" id="3.2.1.4" evidence="3"/>
<dbReference type="SUPFAM" id="SSF48208">
    <property type="entry name" value="Six-hairpin glycosidases"/>
    <property type="match status" value="1"/>
</dbReference>
<evidence type="ECO:0000256" key="2">
    <source>
        <dbReference type="ARBA" id="ARBA00009209"/>
    </source>
</evidence>